<dbReference type="PANTHER" id="PTHR46775:SF1">
    <property type="entry name" value="FLOCCULATION PROTEIN (DUF1296)"/>
    <property type="match status" value="1"/>
</dbReference>
<accession>A0A2P2LZ29</accession>
<protein>
    <submittedName>
        <fullName evidence="2">Uncharacterized protein LOC105641544 isoform X2</fullName>
    </submittedName>
</protein>
<evidence type="ECO:0000313" key="2">
    <source>
        <dbReference type="EMBL" id="MBX23222.1"/>
    </source>
</evidence>
<feature type="region of interest" description="Disordered" evidence="1">
    <location>
        <begin position="1"/>
        <end position="22"/>
    </location>
</feature>
<dbReference type="InterPro" id="IPR044277">
    <property type="entry name" value="GIP1"/>
</dbReference>
<proteinExistence type="predicted"/>
<organism evidence="2">
    <name type="scientific">Rhizophora mucronata</name>
    <name type="common">Asiatic mangrove</name>
    <dbReference type="NCBI Taxonomy" id="61149"/>
    <lineage>
        <taxon>Eukaryota</taxon>
        <taxon>Viridiplantae</taxon>
        <taxon>Streptophyta</taxon>
        <taxon>Embryophyta</taxon>
        <taxon>Tracheophyta</taxon>
        <taxon>Spermatophyta</taxon>
        <taxon>Magnoliopsida</taxon>
        <taxon>eudicotyledons</taxon>
        <taxon>Gunneridae</taxon>
        <taxon>Pentapetalae</taxon>
        <taxon>rosids</taxon>
        <taxon>fabids</taxon>
        <taxon>Malpighiales</taxon>
        <taxon>Rhizophoraceae</taxon>
        <taxon>Rhizophora</taxon>
    </lineage>
</organism>
<dbReference type="GO" id="GO:0051082">
    <property type="term" value="F:unfolded protein binding"/>
    <property type="evidence" value="ECO:0007669"/>
    <property type="project" value="TreeGrafter"/>
</dbReference>
<feature type="compositionally biased region" description="Polar residues" evidence="1">
    <location>
        <begin position="1"/>
        <end position="18"/>
    </location>
</feature>
<reference evidence="2" key="1">
    <citation type="submission" date="2018-02" db="EMBL/GenBank/DDBJ databases">
        <title>Rhizophora mucronata_Transcriptome.</title>
        <authorList>
            <person name="Meera S.P."/>
            <person name="Sreeshan A."/>
            <person name="Augustine A."/>
        </authorList>
    </citation>
    <scope>NUCLEOTIDE SEQUENCE</scope>
    <source>
        <tissue evidence="2">Leaf</tissue>
    </source>
</reference>
<dbReference type="PANTHER" id="PTHR46775">
    <property type="entry name" value="FLOCCULATION PROTEIN (DUF1296)"/>
    <property type="match status" value="1"/>
</dbReference>
<dbReference type="AlphaFoldDB" id="A0A2P2LZ29"/>
<sequence length="278" mass="29108">MLPSHTSQTPQEAGNSFVLSAAGPTPITNQTTGLMQSSMAVTQQPVPVFRPPAGMHIPHYLPNYIPYGHFFSPFYVPPPGIHQFLGNGAFPHQSQAGSAYPSPAVAAGTGVKYSLPQFKPGTYTGNTTHIGVPSGYGPYGCSPAGNNPTSASAGGNSTSNEDLGASQFKENNVYTTGQQSEGLAVWMTGPGQDMSSLPAGSLHNLPPQDQHVTFTPTQTGHGTFSSVYHPAQAVTATATVHPLLQQSQAMVGAADMVGSTASVYQQPQHQQINWPSNY</sequence>
<dbReference type="EMBL" id="GGEC01042738">
    <property type="protein sequence ID" value="MBX23222.1"/>
    <property type="molecule type" value="Transcribed_RNA"/>
</dbReference>
<name>A0A2P2LZ29_RHIMU</name>
<evidence type="ECO:0000256" key="1">
    <source>
        <dbReference type="SAM" id="MobiDB-lite"/>
    </source>
</evidence>